<dbReference type="CDD" id="cd16328">
    <property type="entry name" value="RseA_N"/>
    <property type="match status" value="1"/>
</dbReference>
<reference evidence="2" key="1">
    <citation type="submission" date="2022-11" db="EMBL/GenBank/DDBJ databases">
        <title>Parathalassolutuus dongxingensis gen. nov., sp. nov., a novel member of family Oceanospirillaceae isolated from a coastal shrimp pond in Guangxi, China.</title>
        <authorList>
            <person name="Chen H."/>
        </authorList>
    </citation>
    <scope>NUCLEOTIDE SEQUENCE</scope>
    <source>
        <strain evidence="2">G-43</strain>
    </source>
</reference>
<dbReference type="AlphaFoldDB" id="A0A9X3ISL0"/>
<sequence>MNDRMNESLSALVDGEADELEIRRVLNQMEQDDELRQRWNRYQLIGSVLRGEPATTVDLSKGIMQALDGEPMDEVPGGLNASTGGEVAATESTSTGRFRSGWVASGAVAASVAFAVLLGARFMEAPESGTAPAIAAVDTQSMTAPVAQPAVQAVSADPSARVALEAAVASVQSEPVVDETRLREAQQRLHDYVMQHNQQSAMNNGRGLLPFARVTSYEQGQTGEAQR</sequence>
<evidence type="ECO:0000259" key="1">
    <source>
        <dbReference type="Pfam" id="PF03872"/>
    </source>
</evidence>
<dbReference type="Pfam" id="PF03872">
    <property type="entry name" value="RseA_N"/>
    <property type="match status" value="1"/>
</dbReference>
<accession>A0A9X3ISL0</accession>
<gene>
    <name evidence="2" type="ORF">OUO13_12170</name>
</gene>
<evidence type="ECO:0000313" key="3">
    <source>
        <dbReference type="Proteomes" id="UP001150830"/>
    </source>
</evidence>
<dbReference type="InterPro" id="IPR036147">
    <property type="entry name" value="Anti-sigma_E_RseA_N_sf"/>
</dbReference>
<dbReference type="InterPro" id="IPR005572">
    <property type="entry name" value="Anti-sigma_E_RseA_N"/>
</dbReference>
<dbReference type="PANTHER" id="PTHR38104:SF1">
    <property type="entry name" value="ANTI-SIGMA-E FACTOR RSEA"/>
    <property type="match status" value="1"/>
</dbReference>
<evidence type="ECO:0000313" key="2">
    <source>
        <dbReference type="EMBL" id="MCY0965946.1"/>
    </source>
</evidence>
<proteinExistence type="predicted"/>
<dbReference type="SUPFAM" id="SSF89069">
    <property type="entry name" value="N-terminal, cytoplasmic domain of anti-sigmaE factor RseA"/>
    <property type="match status" value="1"/>
</dbReference>
<dbReference type="GO" id="GO:0016989">
    <property type="term" value="F:sigma factor antagonist activity"/>
    <property type="evidence" value="ECO:0007669"/>
    <property type="project" value="InterPro"/>
</dbReference>
<dbReference type="Proteomes" id="UP001150830">
    <property type="component" value="Unassembled WGS sequence"/>
</dbReference>
<dbReference type="Gene3D" id="1.10.10.880">
    <property type="entry name" value="Anti sigma-E protein RseA, N-terminal domain"/>
    <property type="match status" value="1"/>
</dbReference>
<feature type="domain" description="Anti sigma-E protein RseA N-terminal" evidence="1">
    <location>
        <begin position="6"/>
        <end position="78"/>
    </location>
</feature>
<dbReference type="InterPro" id="IPR052383">
    <property type="entry name" value="Anti-sigma-E_RseA-like"/>
</dbReference>
<keyword evidence="3" id="KW-1185">Reference proteome</keyword>
<dbReference type="RefSeq" id="WP_283174156.1">
    <property type="nucleotide sequence ID" value="NZ_JAPNOA010000029.1"/>
</dbReference>
<dbReference type="PANTHER" id="PTHR38104">
    <property type="match status" value="1"/>
</dbReference>
<dbReference type="EMBL" id="JAPNOA010000029">
    <property type="protein sequence ID" value="MCY0965946.1"/>
    <property type="molecule type" value="Genomic_DNA"/>
</dbReference>
<name>A0A9X3ISL0_9GAMM</name>
<organism evidence="2 3">
    <name type="scientific">Parathalassolituus penaei</name>
    <dbReference type="NCBI Taxonomy" id="2997323"/>
    <lineage>
        <taxon>Bacteria</taxon>
        <taxon>Pseudomonadati</taxon>
        <taxon>Pseudomonadota</taxon>
        <taxon>Gammaproteobacteria</taxon>
        <taxon>Oceanospirillales</taxon>
        <taxon>Oceanospirillaceae</taxon>
        <taxon>Parathalassolituus</taxon>
    </lineage>
</organism>
<comment type="caution">
    <text evidence="2">The sequence shown here is derived from an EMBL/GenBank/DDBJ whole genome shotgun (WGS) entry which is preliminary data.</text>
</comment>
<protein>
    <submittedName>
        <fullName evidence="2">Sigma-E factor negative regulatory protein</fullName>
    </submittedName>
</protein>